<evidence type="ECO:0000256" key="2">
    <source>
        <dbReference type="ARBA" id="ARBA00023015"/>
    </source>
</evidence>
<dbReference type="CDD" id="cd00130">
    <property type="entry name" value="PAS"/>
    <property type="match status" value="1"/>
</dbReference>
<evidence type="ECO:0000256" key="1">
    <source>
        <dbReference type="ARBA" id="ARBA00004123"/>
    </source>
</evidence>
<dbReference type="PANTHER" id="PTHR10649:SF3">
    <property type="entry name" value="ARYL HYDROCARBON RECEPTOR REPRESSOR"/>
    <property type="match status" value="1"/>
</dbReference>
<dbReference type="GO" id="GO:0004879">
    <property type="term" value="F:nuclear receptor activity"/>
    <property type="evidence" value="ECO:0007669"/>
    <property type="project" value="TreeGrafter"/>
</dbReference>
<feature type="domain" description="PAS" evidence="7">
    <location>
        <begin position="7"/>
        <end position="70"/>
    </location>
</feature>
<feature type="region of interest" description="Disordered" evidence="6">
    <location>
        <begin position="451"/>
        <end position="470"/>
    </location>
</feature>
<dbReference type="FunFam" id="3.30.450.20:FF:000056">
    <property type="entry name" value="aryl hydrocarbon receptor repressor"/>
    <property type="match status" value="1"/>
</dbReference>
<name>A0A8J6K5E7_ELECQ</name>
<dbReference type="InterPro" id="IPR013767">
    <property type="entry name" value="PAS_fold"/>
</dbReference>
<dbReference type="Gene3D" id="3.30.450.20">
    <property type="entry name" value="PAS domain"/>
    <property type="match status" value="1"/>
</dbReference>
<keyword evidence="9" id="KW-1185">Reference proteome</keyword>
<dbReference type="OrthoDB" id="7788762at2759"/>
<evidence type="ECO:0000256" key="4">
    <source>
        <dbReference type="ARBA" id="ARBA00023163"/>
    </source>
</evidence>
<evidence type="ECO:0000313" key="9">
    <source>
        <dbReference type="Proteomes" id="UP000770717"/>
    </source>
</evidence>
<keyword evidence="4" id="KW-0804">Transcription</keyword>
<gene>
    <name evidence="8" type="ORF">GDO78_012814</name>
</gene>
<keyword evidence="2" id="KW-0805">Transcription regulation</keyword>
<dbReference type="SMART" id="SM00091">
    <property type="entry name" value="PAS"/>
    <property type="match status" value="1"/>
</dbReference>
<dbReference type="Pfam" id="PF00989">
    <property type="entry name" value="PAS"/>
    <property type="match status" value="1"/>
</dbReference>
<evidence type="ECO:0000256" key="6">
    <source>
        <dbReference type="SAM" id="MobiDB-lite"/>
    </source>
</evidence>
<dbReference type="PANTHER" id="PTHR10649">
    <property type="entry name" value="ARYL HYDROCARBON RECEPTOR"/>
    <property type="match status" value="1"/>
</dbReference>
<dbReference type="PROSITE" id="PS50112">
    <property type="entry name" value="PAS"/>
    <property type="match status" value="1"/>
</dbReference>
<sequence length="646" mass="73001">MPEGELLLESLNGFALVVSTEGMIFYASSTILDYLGFHQTDVMHQNVYDYIHVDDRQEFCRQLHWAMNPQQMLLAQEPQTETGEEAFLKKLYKAQESNSSTSEYSSFLNRCFICRVRCLLDSTSGFLTMQFEGKLKFLFGQKKKASPGTSVPPQMALFCIAVPLLLPPIAEMKMKSVLVRTQKKPAAPSNMENTGKLFPGLDMENNGRNSQQGACLPNMLHNTENQIKLMNAADNGISLLKVRTNEDQWVWVEANAPVLYRNGCSDYLVVPPQAQRDEEAQIKKQTMLGMKGSREVPPSNSSGESPALLKQHLTWGKHEKEDMKMKCHTAKTDSFLQEESYLPKHFSSMQNHCNTSGGWTIKNPVGSRSGHQLINSFSSRSGRPFYNMDQSHPGVPLTGRPHRGGLENFQAYHGLQQHSADSYPAENIKMENAFVTPDVLYDSGLPLNIPIKTENDSDSEGRSEPYPRSHVHSWVNDSNVLKRTLMDFQEGLHLKTESGHSEQTSCLKPKHHMHSTHRGHCFVPAAHMNHINTSRPFKGLYNKDPTPFYPQKCNYLDSVLNQQGVDCLNSPLYAIDDKNQCDQPYKLQCDFKTHNIVQNIKREPLDSPPWVQSDQDSVPALYQKNTLMGFLPGQMPHNAAEFAYIQ</sequence>
<dbReference type="GO" id="GO:0000976">
    <property type="term" value="F:transcription cis-regulatory region binding"/>
    <property type="evidence" value="ECO:0007669"/>
    <property type="project" value="TreeGrafter"/>
</dbReference>
<accession>A0A8J6K5E7</accession>
<protein>
    <recommendedName>
        <fullName evidence="7">PAS domain-containing protein</fullName>
    </recommendedName>
</protein>
<feature type="compositionally biased region" description="Basic and acidic residues" evidence="6">
    <location>
        <begin position="453"/>
        <end position="467"/>
    </location>
</feature>
<comment type="subcellular location">
    <subcellularLocation>
        <location evidence="1">Nucleus</location>
    </subcellularLocation>
</comment>
<organism evidence="8 9">
    <name type="scientific">Eleutherodactylus coqui</name>
    <name type="common">Puerto Rican coqui</name>
    <dbReference type="NCBI Taxonomy" id="57060"/>
    <lineage>
        <taxon>Eukaryota</taxon>
        <taxon>Metazoa</taxon>
        <taxon>Chordata</taxon>
        <taxon>Craniata</taxon>
        <taxon>Vertebrata</taxon>
        <taxon>Euteleostomi</taxon>
        <taxon>Amphibia</taxon>
        <taxon>Batrachia</taxon>
        <taxon>Anura</taxon>
        <taxon>Neobatrachia</taxon>
        <taxon>Hyloidea</taxon>
        <taxon>Eleutherodactylidae</taxon>
        <taxon>Eleutherodactylinae</taxon>
        <taxon>Eleutherodactylus</taxon>
        <taxon>Eleutherodactylus</taxon>
    </lineage>
</organism>
<proteinExistence type="predicted"/>
<evidence type="ECO:0000259" key="7">
    <source>
        <dbReference type="PROSITE" id="PS50112"/>
    </source>
</evidence>
<comment type="caution">
    <text evidence="8">The sequence shown here is derived from an EMBL/GenBank/DDBJ whole genome shotgun (WGS) entry which is preliminary data.</text>
</comment>
<evidence type="ECO:0000313" key="8">
    <source>
        <dbReference type="EMBL" id="KAG9479345.1"/>
    </source>
</evidence>
<reference evidence="8" key="1">
    <citation type="thesis" date="2020" institute="ProQuest LLC" country="789 East Eisenhower Parkway, Ann Arbor, MI, USA">
        <title>Comparative Genomics and Chromosome Evolution.</title>
        <authorList>
            <person name="Mudd A.B."/>
        </authorList>
    </citation>
    <scope>NUCLEOTIDE SEQUENCE</scope>
    <source>
        <strain evidence="8">HN-11 Male</strain>
        <tissue evidence="8">Kidney and liver</tissue>
    </source>
</reference>
<dbReference type="InterPro" id="IPR035965">
    <property type="entry name" value="PAS-like_dom_sf"/>
</dbReference>
<keyword evidence="3" id="KW-0238">DNA-binding</keyword>
<evidence type="ECO:0000256" key="3">
    <source>
        <dbReference type="ARBA" id="ARBA00023125"/>
    </source>
</evidence>
<evidence type="ECO:0000256" key="5">
    <source>
        <dbReference type="ARBA" id="ARBA00023242"/>
    </source>
</evidence>
<dbReference type="InterPro" id="IPR039091">
    <property type="entry name" value="AHR/AHRR"/>
</dbReference>
<dbReference type="AlphaFoldDB" id="A0A8J6K5E7"/>
<dbReference type="SUPFAM" id="SSF55785">
    <property type="entry name" value="PYP-like sensor domain (PAS domain)"/>
    <property type="match status" value="1"/>
</dbReference>
<dbReference type="GO" id="GO:0034751">
    <property type="term" value="C:aryl hydrocarbon receptor complex"/>
    <property type="evidence" value="ECO:0007669"/>
    <property type="project" value="TreeGrafter"/>
</dbReference>
<keyword evidence="5" id="KW-0539">Nucleus</keyword>
<dbReference type="Proteomes" id="UP000770717">
    <property type="component" value="Unassembled WGS sequence"/>
</dbReference>
<dbReference type="EMBL" id="WNTK01000008">
    <property type="protein sequence ID" value="KAG9479345.1"/>
    <property type="molecule type" value="Genomic_DNA"/>
</dbReference>
<dbReference type="InterPro" id="IPR000014">
    <property type="entry name" value="PAS"/>
</dbReference>
<dbReference type="GO" id="GO:0006805">
    <property type="term" value="P:xenobiotic metabolic process"/>
    <property type="evidence" value="ECO:0007669"/>
    <property type="project" value="InterPro"/>
</dbReference>
<dbReference type="GO" id="GO:0005634">
    <property type="term" value="C:nucleus"/>
    <property type="evidence" value="ECO:0007669"/>
    <property type="project" value="UniProtKB-SubCell"/>
</dbReference>